<dbReference type="SUPFAM" id="SSF46894">
    <property type="entry name" value="C-terminal effector domain of the bipartite response regulators"/>
    <property type="match status" value="1"/>
</dbReference>
<dbReference type="Gene3D" id="3.40.50.2300">
    <property type="match status" value="1"/>
</dbReference>
<dbReference type="Proteomes" id="UP001597233">
    <property type="component" value="Unassembled WGS sequence"/>
</dbReference>
<dbReference type="PROSITE" id="PS50110">
    <property type="entry name" value="RESPONSE_REGULATORY"/>
    <property type="match status" value="1"/>
</dbReference>
<dbReference type="PANTHER" id="PTHR43214:SF1">
    <property type="entry name" value="TRANSCRIPTIONAL REGULATORY PROTEIN COMA"/>
    <property type="match status" value="1"/>
</dbReference>
<evidence type="ECO:0000259" key="7">
    <source>
        <dbReference type="PROSITE" id="PS50043"/>
    </source>
</evidence>
<keyword evidence="2" id="KW-0902">Two-component regulatory system</keyword>
<evidence type="ECO:0000256" key="5">
    <source>
        <dbReference type="ARBA" id="ARBA00023163"/>
    </source>
</evidence>
<evidence type="ECO:0000256" key="6">
    <source>
        <dbReference type="PROSITE-ProRule" id="PRU00169"/>
    </source>
</evidence>
<dbReference type="InterPro" id="IPR001789">
    <property type="entry name" value="Sig_transdc_resp-reg_receiver"/>
</dbReference>
<organism evidence="9 10">
    <name type="scientific">Paenibacillus wenxiniae</name>
    <dbReference type="NCBI Taxonomy" id="1636843"/>
    <lineage>
        <taxon>Bacteria</taxon>
        <taxon>Bacillati</taxon>
        <taxon>Bacillota</taxon>
        <taxon>Bacilli</taxon>
        <taxon>Bacillales</taxon>
        <taxon>Paenibacillaceae</taxon>
        <taxon>Paenibacillus</taxon>
    </lineage>
</organism>
<feature type="modified residue" description="4-aspartylphosphate" evidence="6">
    <location>
        <position position="54"/>
    </location>
</feature>
<proteinExistence type="predicted"/>
<dbReference type="EMBL" id="JBHUEH010000023">
    <property type="protein sequence ID" value="MFD1887309.1"/>
    <property type="molecule type" value="Genomic_DNA"/>
</dbReference>
<dbReference type="SMART" id="SM00448">
    <property type="entry name" value="REC"/>
    <property type="match status" value="1"/>
</dbReference>
<dbReference type="PROSITE" id="PS50043">
    <property type="entry name" value="HTH_LUXR_2"/>
    <property type="match status" value="1"/>
</dbReference>
<reference evidence="10" key="1">
    <citation type="journal article" date="2019" name="Int. J. Syst. Evol. Microbiol.">
        <title>The Global Catalogue of Microorganisms (GCM) 10K type strain sequencing project: providing services to taxonomists for standard genome sequencing and annotation.</title>
        <authorList>
            <consortium name="The Broad Institute Genomics Platform"/>
            <consortium name="The Broad Institute Genome Sequencing Center for Infectious Disease"/>
            <person name="Wu L."/>
            <person name="Ma J."/>
        </authorList>
    </citation>
    <scope>NUCLEOTIDE SEQUENCE [LARGE SCALE GENOMIC DNA]</scope>
    <source>
        <strain evidence="10">CCUG 54950</strain>
    </source>
</reference>
<keyword evidence="10" id="KW-1185">Reference proteome</keyword>
<dbReference type="InterPro" id="IPR011006">
    <property type="entry name" value="CheY-like_superfamily"/>
</dbReference>
<dbReference type="RefSeq" id="WP_347325198.1">
    <property type="nucleotide sequence ID" value="NZ_JBCGUH010000005.1"/>
</dbReference>
<dbReference type="Pfam" id="PF00196">
    <property type="entry name" value="GerE"/>
    <property type="match status" value="1"/>
</dbReference>
<evidence type="ECO:0000256" key="3">
    <source>
        <dbReference type="ARBA" id="ARBA00023015"/>
    </source>
</evidence>
<feature type="domain" description="Response regulatory" evidence="8">
    <location>
        <begin position="2"/>
        <end position="119"/>
    </location>
</feature>
<protein>
    <submittedName>
        <fullName evidence="9">Response regulator</fullName>
    </submittedName>
</protein>
<evidence type="ECO:0000259" key="8">
    <source>
        <dbReference type="PROSITE" id="PS50110"/>
    </source>
</evidence>
<dbReference type="Pfam" id="PF00072">
    <property type="entry name" value="Response_reg"/>
    <property type="match status" value="1"/>
</dbReference>
<dbReference type="PRINTS" id="PR00038">
    <property type="entry name" value="HTHLUXR"/>
</dbReference>
<dbReference type="SUPFAM" id="SSF52172">
    <property type="entry name" value="CheY-like"/>
    <property type="match status" value="1"/>
</dbReference>
<accession>A0ABW4RNH9</accession>
<dbReference type="InterPro" id="IPR036388">
    <property type="entry name" value="WH-like_DNA-bd_sf"/>
</dbReference>
<evidence type="ECO:0000313" key="10">
    <source>
        <dbReference type="Proteomes" id="UP001597233"/>
    </source>
</evidence>
<dbReference type="InterPro" id="IPR039420">
    <property type="entry name" value="WalR-like"/>
</dbReference>
<evidence type="ECO:0000256" key="4">
    <source>
        <dbReference type="ARBA" id="ARBA00023125"/>
    </source>
</evidence>
<keyword evidence="3" id="KW-0805">Transcription regulation</keyword>
<dbReference type="CDD" id="cd17535">
    <property type="entry name" value="REC_NarL-like"/>
    <property type="match status" value="1"/>
</dbReference>
<dbReference type="Gene3D" id="1.10.10.10">
    <property type="entry name" value="Winged helix-like DNA-binding domain superfamily/Winged helix DNA-binding domain"/>
    <property type="match status" value="1"/>
</dbReference>
<keyword evidence="1 6" id="KW-0597">Phosphoprotein</keyword>
<sequence>MNILLVDDHIGVAQGTKAILERRGTMKVTLLSCSGQVMEHLQNQHQPYDLILLDLYMPELNGMELAKLILEYNPEARIIIYTGFEIATHFNMMVNIGICGFISKSLPEEQMVKAIECAIQGDTLIPTYLFKQLRRQEISISEQDIEDVPEPLRDITLNEREQDILMGVAEGLTNRELSAKMLISQRAVEYVLTGVYNKLGVKSRTEALIKAKRYSLLPVSMLQ</sequence>
<feature type="domain" description="HTH luxR-type" evidence="7">
    <location>
        <begin position="150"/>
        <end position="215"/>
    </location>
</feature>
<comment type="caution">
    <text evidence="9">The sequence shown here is derived from an EMBL/GenBank/DDBJ whole genome shotgun (WGS) entry which is preliminary data.</text>
</comment>
<name>A0ABW4RNH9_9BACL</name>
<dbReference type="InterPro" id="IPR016032">
    <property type="entry name" value="Sig_transdc_resp-reg_C-effctor"/>
</dbReference>
<evidence type="ECO:0000256" key="1">
    <source>
        <dbReference type="ARBA" id="ARBA00022553"/>
    </source>
</evidence>
<evidence type="ECO:0000256" key="2">
    <source>
        <dbReference type="ARBA" id="ARBA00023012"/>
    </source>
</evidence>
<dbReference type="InterPro" id="IPR058245">
    <property type="entry name" value="NreC/VraR/RcsB-like_REC"/>
</dbReference>
<gene>
    <name evidence="9" type="ORF">ACFSC9_17580</name>
</gene>
<dbReference type="InterPro" id="IPR000792">
    <property type="entry name" value="Tscrpt_reg_LuxR_C"/>
</dbReference>
<dbReference type="PANTHER" id="PTHR43214">
    <property type="entry name" value="TWO-COMPONENT RESPONSE REGULATOR"/>
    <property type="match status" value="1"/>
</dbReference>
<dbReference type="CDD" id="cd06170">
    <property type="entry name" value="LuxR_C_like"/>
    <property type="match status" value="1"/>
</dbReference>
<keyword evidence="5" id="KW-0804">Transcription</keyword>
<keyword evidence="4" id="KW-0238">DNA-binding</keyword>
<dbReference type="SMART" id="SM00421">
    <property type="entry name" value="HTH_LUXR"/>
    <property type="match status" value="1"/>
</dbReference>
<evidence type="ECO:0000313" key="9">
    <source>
        <dbReference type="EMBL" id="MFD1887309.1"/>
    </source>
</evidence>